<dbReference type="EMBL" id="JBHSFQ010000025">
    <property type="protein sequence ID" value="MFC4564520.1"/>
    <property type="molecule type" value="Genomic_DNA"/>
</dbReference>
<sequence length="65" mass="7156">MGKQNPRPADSRDMYAVHTGMLLQDASSEQRALFKEAVGAPVFAVMSRVGPISVKRYRDTVFSPS</sequence>
<evidence type="ECO:0000313" key="2">
    <source>
        <dbReference type="Proteomes" id="UP001595923"/>
    </source>
</evidence>
<name>A0ABV9E033_9ACTN</name>
<evidence type="ECO:0000313" key="1">
    <source>
        <dbReference type="EMBL" id="MFC4564520.1"/>
    </source>
</evidence>
<proteinExistence type="predicted"/>
<organism evidence="1 2">
    <name type="scientific">Nocardiopsis mangrovi</name>
    <dbReference type="NCBI Taxonomy" id="1179818"/>
    <lineage>
        <taxon>Bacteria</taxon>
        <taxon>Bacillati</taxon>
        <taxon>Actinomycetota</taxon>
        <taxon>Actinomycetes</taxon>
        <taxon>Streptosporangiales</taxon>
        <taxon>Nocardiopsidaceae</taxon>
        <taxon>Nocardiopsis</taxon>
    </lineage>
</organism>
<accession>A0ABV9E033</accession>
<protein>
    <submittedName>
        <fullName evidence="1">Uncharacterized protein</fullName>
    </submittedName>
</protein>
<dbReference type="RefSeq" id="WP_378577708.1">
    <property type="nucleotide sequence ID" value="NZ_JBHSFQ010000025.1"/>
</dbReference>
<keyword evidence="2" id="KW-1185">Reference proteome</keyword>
<gene>
    <name evidence="1" type="ORF">ACFO4E_21905</name>
</gene>
<comment type="caution">
    <text evidence="1">The sequence shown here is derived from an EMBL/GenBank/DDBJ whole genome shotgun (WGS) entry which is preliminary data.</text>
</comment>
<dbReference type="Proteomes" id="UP001595923">
    <property type="component" value="Unassembled WGS sequence"/>
</dbReference>
<reference evidence="2" key="1">
    <citation type="journal article" date="2019" name="Int. J. Syst. Evol. Microbiol.">
        <title>The Global Catalogue of Microorganisms (GCM) 10K type strain sequencing project: providing services to taxonomists for standard genome sequencing and annotation.</title>
        <authorList>
            <consortium name="The Broad Institute Genomics Platform"/>
            <consortium name="The Broad Institute Genome Sequencing Center for Infectious Disease"/>
            <person name="Wu L."/>
            <person name="Ma J."/>
        </authorList>
    </citation>
    <scope>NUCLEOTIDE SEQUENCE [LARGE SCALE GENOMIC DNA]</scope>
    <source>
        <strain evidence="2">XZYJ18</strain>
    </source>
</reference>